<proteinExistence type="inferred from homology"/>
<gene>
    <name evidence="9" type="ORF">CDQ84_09870</name>
</gene>
<dbReference type="Gene3D" id="1.10.3720.10">
    <property type="entry name" value="MetI-like"/>
    <property type="match status" value="1"/>
</dbReference>
<evidence type="ECO:0000256" key="1">
    <source>
        <dbReference type="ARBA" id="ARBA00004651"/>
    </source>
</evidence>
<evidence type="ECO:0000313" key="9">
    <source>
        <dbReference type="EMBL" id="PNT98883.1"/>
    </source>
</evidence>
<comment type="subcellular location">
    <subcellularLocation>
        <location evidence="1 7">Cell membrane</location>
        <topology evidence="1 7">Multi-pass membrane protein</topology>
    </subcellularLocation>
</comment>
<name>A0A2K2FJD7_9CLOT</name>
<dbReference type="InterPro" id="IPR050809">
    <property type="entry name" value="UgpAE/MalFG_permease"/>
</dbReference>
<dbReference type="GO" id="GO:0055085">
    <property type="term" value="P:transmembrane transport"/>
    <property type="evidence" value="ECO:0007669"/>
    <property type="project" value="InterPro"/>
</dbReference>
<keyword evidence="6 7" id="KW-0472">Membrane</keyword>
<dbReference type="SUPFAM" id="SSF161098">
    <property type="entry name" value="MetI-like"/>
    <property type="match status" value="1"/>
</dbReference>
<keyword evidence="10" id="KW-1185">Reference proteome</keyword>
<feature type="domain" description="ABC transmembrane type-1" evidence="8">
    <location>
        <begin position="100"/>
        <end position="314"/>
    </location>
</feature>
<dbReference type="RefSeq" id="WP_103081619.1">
    <property type="nucleotide sequence ID" value="NZ_CP021850.1"/>
</dbReference>
<dbReference type="Pfam" id="PF00528">
    <property type="entry name" value="BPD_transp_1"/>
    <property type="match status" value="1"/>
</dbReference>
<evidence type="ECO:0000256" key="4">
    <source>
        <dbReference type="ARBA" id="ARBA00022692"/>
    </source>
</evidence>
<evidence type="ECO:0000313" key="10">
    <source>
        <dbReference type="Proteomes" id="UP000236151"/>
    </source>
</evidence>
<dbReference type="CDD" id="cd06261">
    <property type="entry name" value="TM_PBP2"/>
    <property type="match status" value="1"/>
</dbReference>
<dbReference type="InterPro" id="IPR035906">
    <property type="entry name" value="MetI-like_sf"/>
</dbReference>
<evidence type="ECO:0000256" key="6">
    <source>
        <dbReference type="ARBA" id="ARBA00023136"/>
    </source>
</evidence>
<evidence type="ECO:0000256" key="5">
    <source>
        <dbReference type="ARBA" id="ARBA00022989"/>
    </source>
</evidence>
<reference evidence="9 10" key="1">
    <citation type="submission" date="2017-06" db="EMBL/GenBank/DDBJ databases">
        <title>Investigating the central metabolism of Clostridium thermosuccinogenes.</title>
        <authorList>
            <person name="Koendjbiharie J.G."/>
            <person name="van Kranenburg R."/>
        </authorList>
    </citation>
    <scope>NUCLEOTIDE SEQUENCE [LARGE SCALE GENOMIC DNA]</scope>
    <source>
        <strain evidence="9 10">DSM 5806</strain>
    </source>
</reference>
<keyword evidence="2 7" id="KW-0813">Transport</keyword>
<keyword evidence="5 7" id="KW-1133">Transmembrane helix</keyword>
<dbReference type="GO" id="GO:0005886">
    <property type="term" value="C:plasma membrane"/>
    <property type="evidence" value="ECO:0007669"/>
    <property type="project" value="UniProtKB-SubCell"/>
</dbReference>
<protein>
    <submittedName>
        <fullName evidence="9">Protein lplB</fullName>
    </submittedName>
</protein>
<dbReference type="PANTHER" id="PTHR43227:SF11">
    <property type="entry name" value="BLL4140 PROTEIN"/>
    <property type="match status" value="1"/>
</dbReference>
<feature type="transmembrane region" description="Helical" evidence="7">
    <location>
        <begin position="190"/>
        <end position="213"/>
    </location>
</feature>
<dbReference type="AlphaFoldDB" id="A0A2K2FJD7"/>
<feature type="transmembrane region" description="Helical" evidence="7">
    <location>
        <begin position="103"/>
        <end position="126"/>
    </location>
</feature>
<sequence>MNKIAPDLSVSKTREKAVQKKKETFGRYFIKNYDLYLLLIPTLIFVFIFNIIPLYGITLAFKDYNMFAGETPWKSIGASEWVGLKYFINVFSRDDFLRALRNTLIISTYKIIFIFPLPIIFAIFLNEVKSVKFQKGLQLIVYLPHFLSWAVVAGIFVTLLSSTGVVNTILTDLGFERVKFMMDNNIFRKVLVFSDAWKEVGWSSIIYFAAIAGLDQECYESARVDGANRFQQMWHITVPGLMPTIILMLIIRVGNIMDAGFSQIFAMYNPTVYASSDIIGTYVYRMGLGKMDFSTGTAVGLFNSLIGLILVLSSNKLAKRATGKSIW</sequence>
<dbReference type="KEGG" id="cthd:CDO33_10710"/>
<dbReference type="PANTHER" id="PTHR43227">
    <property type="entry name" value="BLL4140 PROTEIN"/>
    <property type="match status" value="1"/>
</dbReference>
<evidence type="ECO:0000256" key="7">
    <source>
        <dbReference type="RuleBase" id="RU363032"/>
    </source>
</evidence>
<dbReference type="EMBL" id="NIOJ01000023">
    <property type="protein sequence ID" value="PNT98883.1"/>
    <property type="molecule type" value="Genomic_DNA"/>
</dbReference>
<dbReference type="Proteomes" id="UP000236151">
    <property type="component" value="Unassembled WGS sequence"/>
</dbReference>
<evidence type="ECO:0000256" key="2">
    <source>
        <dbReference type="ARBA" id="ARBA00022448"/>
    </source>
</evidence>
<accession>A0A2K2FJD7</accession>
<dbReference type="PROSITE" id="PS50928">
    <property type="entry name" value="ABC_TM1"/>
    <property type="match status" value="1"/>
</dbReference>
<feature type="transmembrane region" description="Helical" evidence="7">
    <location>
        <begin position="35"/>
        <end position="57"/>
    </location>
</feature>
<dbReference type="InterPro" id="IPR000515">
    <property type="entry name" value="MetI-like"/>
</dbReference>
<feature type="transmembrane region" description="Helical" evidence="7">
    <location>
        <begin position="265"/>
        <end position="284"/>
    </location>
</feature>
<keyword evidence="4 7" id="KW-0812">Transmembrane</keyword>
<feature type="transmembrane region" description="Helical" evidence="7">
    <location>
        <begin position="296"/>
        <end position="314"/>
    </location>
</feature>
<evidence type="ECO:0000259" key="8">
    <source>
        <dbReference type="PROSITE" id="PS50928"/>
    </source>
</evidence>
<evidence type="ECO:0000256" key="3">
    <source>
        <dbReference type="ARBA" id="ARBA00022475"/>
    </source>
</evidence>
<organism evidence="9 10">
    <name type="scientific">Clostridium thermosuccinogenes</name>
    <dbReference type="NCBI Taxonomy" id="84032"/>
    <lineage>
        <taxon>Bacteria</taxon>
        <taxon>Bacillati</taxon>
        <taxon>Bacillota</taxon>
        <taxon>Clostridia</taxon>
        <taxon>Eubacteriales</taxon>
        <taxon>Clostridiaceae</taxon>
        <taxon>Clostridium</taxon>
    </lineage>
</organism>
<dbReference type="OrthoDB" id="384651at2"/>
<feature type="transmembrane region" description="Helical" evidence="7">
    <location>
        <begin position="233"/>
        <end position="253"/>
    </location>
</feature>
<comment type="similarity">
    <text evidence="7">Belongs to the binding-protein-dependent transport system permease family.</text>
</comment>
<comment type="caution">
    <text evidence="9">The sequence shown here is derived from an EMBL/GenBank/DDBJ whole genome shotgun (WGS) entry which is preliminary data.</text>
</comment>
<feature type="transmembrane region" description="Helical" evidence="7">
    <location>
        <begin position="146"/>
        <end position="170"/>
    </location>
</feature>
<keyword evidence="3" id="KW-1003">Cell membrane</keyword>